<dbReference type="AlphaFoldDB" id="A0A0E9SYG4"/>
<dbReference type="EMBL" id="GBXM01062295">
    <property type="protein sequence ID" value="JAH46282.1"/>
    <property type="molecule type" value="Transcribed_RNA"/>
</dbReference>
<reference evidence="1" key="1">
    <citation type="submission" date="2014-11" db="EMBL/GenBank/DDBJ databases">
        <authorList>
            <person name="Amaro Gonzalez C."/>
        </authorList>
    </citation>
    <scope>NUCLEOTIDE SEQUENCE</scope>
</reference>
<reference evidence="1" key="2">
    <citation type="journal article" date="2015" name="Fish Shellfish Immunol.">
        <title>Early steps in the European eel (Anguilla anguilla)-Vibrio vulnificus interaction in the gills: Role of the RtxA13 toxin.</title>
        <authorList>
            <person name="Callol A."/>
            <person name="Pajuelo D."/>
            <person name="Ebbesson L."/>
            <person name="Teles M."/>
            <person name="MacKenzie S."/>
            <person name="Amaro C."/>
        </authorList>
    </citation>
    <scope>NUCLEOTIDE SEQUENCE</scope>
</reference>
<proteinExistence type="predicted"/>
<evidence type="ECO:0000313" key="1">
    <source>
        <dbReference type="EMBL" id="JAH46282.1"/>
    </source>
</evidence>
<accession>A0A0E9SYG4</accession>
<sequence>MYGTYFIAPSFVSEAHSCMKQNEFEFYEDVCSEIYCRCAEAEMNLKHWNANRTLQRIVSIPVFASFLQR</sequence>
<name>A0A0E9SYG4_ANGAN</name>
<protein>
    <submittedName>
        <fullName evidence="1">Uncharacterized protein</fullName>
    </submittedName>
</protein>
<organism evidence="1">
    <name type="scientific">Anguilla anguilla</name>
    <name type="common">European freshwater eel</name>
    <name type="synonym">Muraena anguilla</name>
    <dbReference type="NCBI Taxonomy" id="7936"/>
    <lineage>
        <taxon>Eukaryota</taxon>
        <taxon>Metazoa</taxon>
        <taxon>Chordata</taxon>
        <taxon>Craniata</taxon>
        <taxon>Vertebrata</taxon>
        <taxon>Euteleostomi</taxon>
        <taxon>Actinopterygii</taxon>
        <taxon>Neopterygii</taxon>
        <taxon>Teleostei</taxon>
        <taxon>Anguilliformes</taxon>
        <taxon>Anguillidae</taxon>
        <taxon>Anguilla</taxon>
    </lineage>
</organism>